<keyword evidence="4" id="KW-1185">Reference proteome</keyword>
<dbReference type="Pfam" id="PF24883">
    <property type="entry name" value="NPHP3_N"/>
    <property type="match status" value="1"/>
</dbReference>
<gene>
    <name evidence="3" type="ORF">GP486_007004</name>
</gene>
<dbReference type="PANTHER" id="PTHR10039">
    <property type="entry name" value="AMELOGENIN"/>
    <property type="match status" value="1"/>
</dbReference>
<dbReference type="PANTHER" id="PTHR10039:SF15">
    <property type="entry name" value="NACHT DOMAIN-CONTAINING PROTEIN"/>
    <property type="match status" value="1"/>
</dbReference>
<dbReference type="AlphaFoldDB" id="A0A9P8ICK1"/>
<dbReference type="InterPro" id="IPR027417">
    <property type="entry name" value="P-loop_NTPase"/>
</dbReference>
<evidence type="ECO:0000313" key="4">
    <source>
        <dbReference type="Proteomes" id="UP000750711"/>
    </source>
</evidence>
<evidence type="ECO:0000313" key="3">
    <source>
        <dbReference type="EMBL" id="KAH0551779.1"/>
    </source>
</evidence>
<name>A0A9P8ICK1_9PEZI</name>
<comment type="caution">
    <text evidence="3">The sequence shown here is derived from an EMBL/GenBank/DDBJ whole genome shotgun (WGS) entry which is preliminary data.</text>
</comment>
<accession>A0A9P8ICK1</accession>
<reference evidence="3" key="1">
    <citation type="submission" date="2021-03" db="EMBL/GenBank/DDBJ databases">
        <title>Comparative genomics and phylogenomic investigation of the class Geoglossomycetes provide insights into ecological specialization and systematics.</title>
        <authorList>
            <person name="Melie T."/>
            <person name="Pirro S."/>
            <person name="Miller A.N."/>
            <person name="Quandt A."/>
        </authorList>
    </citation>
    <scope>NUCLEOTIDE SEQUENCE</scope>
    <source>
        <strain evidence="3">CAQ_001_2017</strain>
    </source>
</reference>
<dbReference type="EMBL" id="JAGHQM010001781">
    <property type="protein sequence ID" value="KAH0551779.1"/>
    <property type="molecule type" value="Genomic_DNA"/>
</dbReference>
<feature type="domain" description="Nephrocystin 3-like N-terminal" evidence="2">
    <location>
        <begin position="167"/>
        <end position="304"/>
    </location>
</feature>
<evidence type="ECO:0000259" key="2">
    <source>
        <dbReference type="Pfam" id="PF24883"/>
    </source>
</evidence>
<dbReference type="InterPro" id="IPR056884">
    <property type="entry name" value="NPHP3-like_N"/>
</dbReference>
<organism evidence="3 4">
    <name type="scientific">Trichoglossum hirsutum</name>
    <dbReference type="NCBI Taxonomy" id="265104"/>
    <lineage>
        <taxon>Eukaryota</taxon>
        <taxon>Fungi</taxon>
        <taxon>Dikarya</taxon>
        <taxon>Ascomycota</taxon>
        <taxon>Pezizomycotina</taxon>
        <taxon>Geoglossomycetes</taxon>
        <taxon>Geoglossales</taxon>
        <taxon>Geoglossaceae</taxon>
        <taxon>Trichoglossum</taxon>
    </lineage>
</organism>
<dbReference type="Gene3D" id="3.40.50.300">
    <property type="entry name" value="P-loop containing nucleotide triphosphate hydrolases"/>
    <property type="match status" value="1"/>
</dbReference>
<evidence type="ECO:0000256" key="1">
    <source>
        <dbReference type="ARBA" id="ARBA00022737"/>
    </source>
</evidence>
<sequence length="367" mass="41324">MCASLDSLSKTLEVLKTVEPDKITEDSVKENINHVDGAMRELDDELKKVQGEKSELEARRAMRRHLRRAFYPFNEDTLKKIKQVVDGAIQNLNLALQVLQVRNILAIQREVHSLTKKLETYSTGYRQKTSGYSKRICVIRDIPELGNGSLNTRTSSELGQLETNYMSAGVGKTVLTSAVVEFLEGDLSTQGIGLAFIYCNHKEQLSQTIGYFVGAIIRQLVERMQVIPEDVHTLYKKHCGKGTGPTSTEYLDLLRSLTNRYSEVYIVIDALDECIDKDGQPMWGGLLTKLKNLVSNLRLLCTSRHIDYTSGILAESTAIEIRATDADIETYVQEQLLFKNDLLQFCEKDPTLKNNILQAIKTKAEGM</sequence>
<keyword evidence="1" id="KW-0677">Repeat</keyword>
<protein>
    <recommendedName>
        <fullName evidence="2">Nephrocystin 3-like N-terminal domain-containing protein</fullName>
    </recommendedName>
</protein>
<proteinExistence type="predicted"/>
<dbReference type="Proteomes" id="UP000750711">
    <property type="component" value="Unassembled WGS sequence"/>
</dbReference>
<dbReference type="SUPFAM" id="SSF52540">
    <property type="entry name" value="P-loop containing nucleoside triphosphate hydrolases"/>
    <property type="match status" value="1"/>
</dbReference>